<dbReference type="Proteomes" id="UP001153069">
    <property type="component" value="Unassembled WGS sequence"/>
</dbReference>
<evidence type="ECO:0000313" key="2">
    <source>
        <dbReference type="EMBL" id="CAB9498974.1"/>
    </source>
</evidence>
<reference evidence="2" key="1">
    <citation type="submission" date="2020-06" db="EMBL/GenBank/DDBJ databases">
        <authorList>
            <consortium name="Plant Systems Biology data submission"/>
        </authorList>
    </citation>
    <scope>NUCLEOTIDE SEQUENCE</scope>
    <source>
        <strain evidence="2">D6</strain>
    </source>
</reference>
<accession>A0A9N8DDY2</accession>
<keyword evidence="3" id="KW-1185">Reference proteome</keyword>
<gene>
    <name evidence="2" type="ORF">SEMRO_50_G028930.1</name>
</gene>
<feature type="compositionally biased region" description="Acidic residues" evidence="1">
    <location>
        <begin position="324"/>
        <end position="351"/>
    </location>
</feature>
<feature type="compositionally biased region" description="Basic residues" evidence="1">
    <location>
        <begin position="311"/>
        <end position="320"/>
    </location>
</feature>
<organism evidence="2 3">
    <name type="scientific">Seminavis robusta</name>
    <dbReference type="NCBI Taxonomy" id="568900"/>
    <lineage>
        <taxon>Eukaryota</taxon>
        <taxon>Sar</taxon>
        <taxon>Stramenopiles</taxon>
        <taxon>Ochrophyta</taxon>
        <taxon>Bacillariophyta</taxon>
        <taxon>Bacillariophyceae</taxon>
        <taxon>Bacillariophycidae</taxon>
        <taxon>Naviculales</taxon>
        <taxon>Naviculaceae</taxon>
        <taxon>Seminavis</taxon>
    </lineage>
</organism>
<sequence length="473" mass="53457">MAEDSVLAELTDKNVLTQVDLGEFMRFKQWMQSIKKEGNDLPKTIDGWKQDFTEDIWDAFCDTKMKSPPNPKPTPTPAQVLAPAPATAPNPTVQTTTTTTKSKNLVKVSLSDFPTFDGNQRNWKPFKREVTSTMGLLQLTSLLSVTKLTDVPSHTAKTISDPLYKTRNQEFYSILSKKLAKGTAASKVDVHLATMDGALVWKDICDYYDFGGDKESRITSLIGDLTKHYLYPESSGGYDTYYNRFDEKCQELDLAGIQVPSAIKKTLFLEGIKDRAYEAVKDTCASVDYESAVDKLRTKAIALGKANSRSYPRRSNKKARKGDYDDDYDDDHGSEQEDYDEQESYSDEHEDYDPRRPSSFSSDVWESMTQANRKWILQHKKKRRKAPARNKAMVSPMRFGHRCPQQTVNGLWSAKTRRKLLTMASNTLRTTRASRKVEATATLLGKVTLKRTNPNLSSVDQPSVSKGRKLPHL</sequence>
<evidence type="ECO:0000256" key="1">
    <source>
        <dbReference type="SAM" id="MobiDB-lite"/>
    </source>
</evidence>
<feature type="region of interest" description="Disordered" evidence="1">
    <location>
        <begin position="453"/>
        <end position="473"/>
    </location>
</feature>
<protein>
    <submittedName>
        <fullName evidence="2">Uncharacterized protein</fullName>
    </submittedName>
</protein>
<feature type="region of interest" description="Disordered" evidence="1">
    <location>
        <begin position="307"/>
        <end position="363"/>
    </location>
</feature>
<dbReference type="EMBL" id="CAICTM010000050">
    <property type="protein sequence ID" value="CAB9498974.1"/>
    <property type="molecule type" value="Genomic_DNA"/>
</dbReference>
<dbReference type="AlphaFoldDB" id="A0A9N8DDY2"/>
<comment type="caution">
    <text evidence="2">The sequence shown here is derived from an EMBL/GenBank/DDBJ whole genome shotgun (WGS) entry which is preliminary data.</text>
</comment>
<evidence type="ECO:0000313" key="3">
    <source>
        <dbReference type="Proteomes" id="UP001153069"/>
    </source>
</evidence>
<feature type="compositionally biased region" description="Polar residues" evidence="1">
    <location>
        <begin position="453"/>
        <end position="464"/>
    </location>
</feature>
<name>A0A9N8DDY2_9STRA</name>
<proteinExistence type="predicted"/>